<evidence type="ECO:0000256" key="8">
    <source>
        <dbReference type="ARBA" id="ARBA00048337"/>
    </source>
</evidence>
<comment type="catalytic activity">
    <reaction evidence="8">
        <text>thiamine + H2O = 5-(2-hydroxyethyl)-4-methylthiazole + 4-amino-5-hydroxymethyl-2-methylpyrimidine + H(+)</text>
        <dbReference type="Rhea" id="RHEA:17509"/>
        <dbReference type="ChEBI" id="CHEBI:15377"/>
        <dbReference type="ChEBI" id="CHEBI:15378"/>
        <dbReference type="ChEBI" id="CHEBI:16892"/>
        <dbReference type="ChEBI" id="CHEBI:17957"/>
        <dbReference type="ChEBI" id="CHEBI:18385"/>
        <dbReference type="EC" id="3.5.99.2"/>
    </reaction>
</comment>
<comment type="similarity">
    <text evidence="3">Belongs to the TenA family.</text>
</comment>
<evidence type="ECO:0000256" key="3">
    <source>
        <dbReference type="ARBA" id="ARBA00010264"/>
    </source>
</evidence>
<comment type="caution">
    <text evidence="10">The sequence shown here is derived from an EMBL/GenBank/DDBJ whole genome shotgun (WGS) entry which is preliminary data.</text>
</comment>
<evidence type="ECO:0000313" key="11">
    <source>
        <dbReference type="Proteomes" id="UP000051655"/>
    </source>
</evidence>
<dbReference type="Proteomes" id="UP000051655">
    <property type="component" value="Unassembled WGS sequence"/>
</dbReference>
<gene>
    <name evidence="10" type="ORF">IV73_GL000548</name>
</gene>
<dbReference type="PATRIC" id="fig|1616.3.peg.564"/>
<dbReference type="GO" id="GO:0009229">
    <property type="term" value="P:thiamine diphosphate biosynthetic process"/>
    <property type="evidence" value="ECO:0007669"/>
    <property type="project" value="UniProtKB-UniPathway"/>
</dbReference>
<dbReference type="STRING" id="1616.IV73_GL000548"/>
<accession>A0A0R2JLW1</accession>
<evidence type="ECO:0000256" key="7">
    <source>
        <dbReference type="ARBA" id="ARBA00022977"/>
    </source>
</evidence>
<proteinExistence type="inferred from homology"/>
<dbReference type="InterPro" id="IPR016084">
    <property type="entry name" value="Haem_Oase-like_multi-hlx"/>
</dbReference>
<evidence type="ECO:0000256" key="6">
    <source>
        <dbReference type="ARBA" id="ARBA00013647"/>
    </source>
</evidence>
<comment type="catalytic activity">
    <reaction evidence="1">
        <text>4-amino-5-aminomethyl-2-methylpyrimidine + H2O = 4-amino-5-hydroxymethyl-2-methylpyrimidine + NH4(+)</text>
        <dbReference type="Rhea" id="RHEA:31799"/>
        <dbReference type="ChEBI" id="CHEBI:15377"/>
        <dbReference type="ChEBI" id="CHEBI:16892"/>
        <dbReference type="ChEBI" id="CHEBI:28938"/>
        <dbReference type="ChEBI" id="CHEBI:63416"/>
        <dbReference type="EC" id="3.5.99.2"/>
    </reaction>
</comment>
<dbReference type="AlphaFoldDB" id="A0A0R2JLW1"/>
<dbReference type="InterPro" id="IPR004305">
    <property type="entry name" value="Thiaminase-2/PQQC"/>
</dbReference>
<evidence type="ECO:0000313" key="10">
    <source>
        <dbReference type="EMBL" id="KRN75383.1"/>
    </source>
</evidence>
<reference evidence="10 11" key="1">
    <citation type="journal article" date="2015" name="Genome Announc.">
        <title>Expanding the biotechnology potential of lactobacilli through comparative genomics of 213 strains and associated genera.</title>
        <authorList>
            <person name="Sun Z."/>
            <person name="Harris H.M."/>
            <person name="McCann A."/>
            <person name="Guo C."/>
            <person name="Argimon S."/>
            <person name="Zhang W."/>
            <person name="Yang X."/>
            <person name="Jeffery I.B."/>
            <person name="Cooney J.C."/>
            <person name="Kagawa T.F."/>
            <person name="Liu W."/>
            <person name="Song Y."/>
            <person name="Salvetti E."/>
            <person name="Wrobel A."/>
            <person name="Rasinkangas P."/>
            <person name="Parkhill J."/>
            <person name="Rea M.C."/>
            <person name="O'Sullivan O."/>
            <person name="Ritari J."/>
            <person name="Douillard F.P."/>
            <person name="Paul Ross R."/>
            <person name="Yang R."/>
            <person name="Briner A.E."/>
            <person name="Felis G.E."/>
            <person name="de Vos W.M."/>
            <person name="Barrangou R."/>
            <person name="Klaenhammer T.R."/>
            <person name="Caufield P.W."/>
            <person name="Cui Y."/>
            <person name="Zhang H."/>
            <person name="O'Toole P.W."/>
        </authorList>
    </citation>
    <scope>NUCLEOTIDE SEQUENCE [LARGE SCALE GENOMIC DNA]</scope>
    <source>
        <strain evidence="10 11">DSM 20593</strain>
    </source>
</reference>
<keyword evidence="11" id="KW-1185">Reference proteome</keyword>
<comment type="subunit">
    <text evidence="4">Homotetramer.</text>
</comment>
<dbReference type="PANTHER" id="PTHR43198">
    <property type="entry name" value="BIFUNCTIONAL TH2 PROTEIN"/>
    <property type="match status" value="1"/>
</dbReference>
<dbReference type="UniPathway" id="UPA00060"/>
<dbReference type="Pfam" id="PF03070">
    <property type="entry name" value="TENA_THI-4"/>
    <property type="match status" value="1"/>
</dbReference>
<comment type="pathway">
    <text evidence="2">Cofactor biosynthesis; thiamine diphosphate biosynthesis.</text>
</comment>
<dbReference type="PANTHER" id="PTHR43198:SF2">
    <property type="entry name" value="SI:CH1073-67J19.1-RELATED"/>
    <property type="match status" value="1"/>
</dbReference>
<organism evidence="10 11">
    <name type="scientific">Weissella kandleri</name>
    <dbReference type="NCBI Taxonomy" id="1616"/>
    <lineage>
        <taxon>Bacteria</taxon>
        <taxon>Bacillati</taxon>
        <taxon>Bacillota</taxon>
        <taxon>Bacilli</taxon>
        <taxon>Lactobacillales</taxon>
        <taxon>Lactobacillaceae</taxon>
        <taxon>Weissella</taxon>
    </lineage>
</organism>
<dbReference type="EC" id="3.5.99.2" evidence="5"/>
<evidence type="ECO:0000256" key="4">
    <source>
        <dbReference type="ARBA" id="ARBA00011881"/>
    </source>
</evidence>
<name>A0A0R2JLW1_9LACO</name>
<dbReference type="GO" id="GO:0005829">
    <property type="term" value="C:cytosol"/>
    <property type="evidence" value="ECO:0007669"/>
    <property type="project" value="TreeGrafter"/>
</dbReference>
<sequence>MQNKITILGQIEQNAFIQGMVTGELTQRQRDYYVAQDQYYLQAFDAYFDQVVAQVAPQWQMQLPVLGEAEADAHATLRPGSGVAKIAKDSVNQDYLLHLKLALDDKWQPLSGLVALLPCIESYYLIAVKFQQQAATTYHGWFDYYAGLEYQQLVEWFWRVINADLQQVLPQLTADDWHGLQKIYQQSYQDEFNFWQVAAQAAE</sequence>
<evidence type="ECO:0000256" key="5">
    <source>
        <dbReference type="ARBA" id="ARBA00012684"/>
    </source>
</evidence>
<evidence type="ECO:0000256" key="1">
    <source>
        <dbReference type="ARBA" id="ARBA00001881"/>
    </source>
</evidence>
<dbReference type="Gene3D" id="1.20.910.10">
    <property type="entry name" value="Heme oxygenase-like"/>
    <property type="match status" value="1"/>
</dbReference>
<dbReference type="GO" id="GO:0009228">
    <property type="term" value="P:thiamine biosynthetic process"/>
    <property type="evidence" value="ECO:0007669"/>
    <property type="project" value="UniProtKB-KW"/>
</dbReference>
<dbReference type="OrthoDB" id="34166at2"/>
<feature type="domain" description="Thiaminase-2/PQQC" evidence="9">
    <location>
        <begin position="102"/>
        <end position="198"/>
    </location>
</feature>
<dbReference type="EMBL" id="JQBP01000002">
    <property type="protein sequence ID" value="KRN75383.1"/>
    <property type="molecule type" value="Genomic_DNA"/>
</dbReference>
<keyword evidence="7" id="KW-0784">Thiamine biosynthesis</keyword>
<dbReference type="RefSeq" id="WP_057754410.1">
    <property type="nucleotide sequence ID" value="NZ_JQBP01000002.1"/>
</dbReference>
<dbReference type="SUPFAM" id="SSF48613">
    <property type="entry name" value="Heme oxygenase-like"/>
    <property type="match status" value="1"/>
</dbReference>
<evidence type="ECO:0000256" key="2">
    <source>
        <dbReference type="ARBA" id="ARBA00004948"/>
    </source>
</evidence>
<dbReference type="InterPro" id="IPR050967">
    <property type="entry name" value="Thiamine_Salvage_TenA"/>
</dbReference>
<protein>
    <recommendedName>
        <fullName evidence="6">Aminopyrimidine aminohydrolase</fullName>
        <ecNumber evidence="5">3.5.99.2</ecNumber>
    </recommendedName>
</protein>
<dbReference type="GO" id="GO:0050334">
    <property type="term" value="F:thiaminase activity"/>
    <property type="evidence" value="ECO:0007669"/>
    <property type="project" value="UniProtKB-EC"/>
</dbReference>
<evidence type="ECO:0000259" key="9">
    <source>
        <dbReference type="Pfam" id="PF03070"/>
    </source>
</evidence>